<dbReference type="OrthoDB" id="9783270at2"/>
<evidence type="ECO:0000259" key="8">
    <source>
        <dbReference type="PROSITE" id="PS50928"/>
    </source>
</evidence>
<protein>
    <submittedName>
        <fullName evidence="9">ABC transporter permease</fullName>
    </submittedName>
</protein>
<name>A0A0D0WVA5_9ACTN</name>
<dbReference type="PATRIC" id="fig|47853.6.peg.5676"/>
<keyword evidence="5 7" id="KW-1133">Transmembrane helix</keyword>
<evidence type="ECO:0000256" key="1">
    <source>
        <dbReference type="ARBA" id="ARBA00004651"/>
    </source>
</evidence>
<dbReference type="Proteomes" id="UP000032254">
    <property type="component" value="Unassembled WGS sequence"/>
</dbReference>
<organism evidence="9 10">
    <name type="scientific">Micromonospora haikouensis</name>
    <dbReference type="NCBI Taxonomy" id="686309"/>
    <lineage>
        <taxon>Bacteria</taxon>
        <taxon>Bacillati</taxon>
        <taxon>Actinomycetota</taxon>
        <taxon>Actinomycetes</taxon>
        <taxon>Micromonosporales</taxon>
        <taxon>Micromonosporaceae</taxon>
        <taxon>Micromonospora</taxon>
    </lineage>
</organism>
<evidence type="ECO:0000256" key="4">
    <source>
        <dbReference type="ARBA" id="ARBA00022692"/>
    </source>
</evidence>
<proteinExistence type="inferred from homology"/>
<evidence type="ECO:0000313" key="9">
    <source>
        <dbReference type="EMBL" id="KIR61345.1"/>
    </source>
</evidence>
<evidence type="ECO:0000256" key="5">
    <source>
        <dbReference type="ARBA" id="ARBA00022989"/>
    </source>
</evidence>
<dbReference type="PANTHER" id="PTHR32243">
    <property type="entry name" value="MALTOSE TRANSPORT SYSTEM PERMEASE-RELATED"/>
    <property type="match status" value="1"/>
</dbReference>
<feature type="transmembrane region" description="Helical" evidence="7">
    <location>
        <begin position="260"/>
        <end position="282"/>
    </location>
</feature>
<dbReference type="SUPFAM" id="SSF161098">
    <property type="entry name" value="MetI-like"/>
    <property type="match status" value="1"/>
</dbReference>
<dbReference type="Pfam" id="PF00528">
    <property type="entry name" value="BPD_transp_1"/>
    <property type="match status" value="1"/>
</dbReference>
<dbReference type="InterPro" id="IPR035906">
    <property type="entry name" value="MetI-like_sf"/>
</dbReference>
<dbReference type="GeneID" id="301307687"/>
<feature type="transmembrane region" description="Helical" evidence="7">
    <location>
        <begin position="31"/>
        <end position="56"/>
    </location>
</feature>
<sequence length="296" mass="31712">MTDVAVTSAEENTATLPEAGRRPIRHTLTGAITWGGLWLFVGGLLLAVATVLLASLTAQLAEGWLPRTYTTRWYAQSWATFDLGQLLVTTVEVGVAVVAVTLVVALPTAYVLARLTFPGRKLLLLLFLVPQVVPVMTYAVPLATLVYRLRLNDTLAGIVLVNLVPAIPFAVLVLIPFVEQIDPRVEQAARVCGATNRRVFVHILGPLLVPGLLAAGVLTLVRVVGQFELTFLVSGPDSQTLVVALYGAAVQAGELASQEINAMAVVYMLTTLVLLLVALRFVDPTSVAARDRRSGR</sequence>
<accession>A0A0D0WVA5</accession>
<dbReference type="PANTHER" id="PTHR32243:SF18">
    <property type="entry name" value="INNER MEMBRANE ABC TRANSPORTER PERMEASE PROTEIN YCJP"/>
    <property type="match status" value="1"/>
</dbReference>
<keyword evidence="3" id="KW-1003">Cell membrane</keyword>
<dbReference type="AlphaFoldDB" id="A0A0D0WVA5"/>
<evidence type="ECO:0000256" key="6">
    <source>
        <dbReference type="ARBA" id="ARBA00023136"/>
    </source>
</evidence>
<feature type="transmembrane region" description="Helical" evidence="7">
    <location>
        <begin position="93"/>
        <end position="113"/>
    </location>
</feature>
<dbReference type="PROSITE" id="PS50928">
    <property type="entry name" value="ABC_TM1"/>
    <property type="match status" value="1"/>
</dbReference>
<feature type="transmembrane region" description="Helical" evidence="7">
    <location>
        <begin position="199"/>
        <end position="221"/>
    </location>
</feature>
<comment type="subcellular location">
    <subcellularLocation>
        <location evidence="1 7">Cell membrane</location>
        <topology evidence="1 7">Multi-pass membrane protein</topology>
    </subcellularLocation>
</comment>
<dbReference type="GO" id="GO:0005886">
    <property type="term" value="C:plasma membrane"/>
    <property type="evidence" value="ECO:0007669"/>
    <property type="project" value="UniProtKB-SubCell"/>
</dbReference>
<gene>
    <name evidence="9" type="ORF">TK50_27090</name>
</gene>
<evidence type="ECO:0000256" key="2">
    <source>
        <dbReference type="ARBA" id="ARBA00022448"/>
    </source>
</evidence>
<feature type="transmembrane region" description="Helical" evidence="7">
    <location>
        <begin position="122"/>
        <end position="143"/>
    </location>
</feature>
<evidence type="ECO:0000313" key="10">
    <source>
        <dbReference type="Proteomes" id="UP000032254"/>
    </source>
</evidence>
<dbReference type="GO" id="GO:0055085">
    <property type="term" value="P:transmembrane transport"/>
    <property type="evidence" value="ECO:0007669"/>
    <property type="project" value="InterPro"/>
</dbReference>
<comment type="similarity">
    <text evidence="7">Belongs to the binding-protein-dependent transport system permease family.</text>
</comment>
<dbReference type="RefSeq" id="WP_063838626.1">
    <property type="nucleotide sequence ID" value="NZ_JBIAOP010000019.1"/>
</dbReference>
<reference evidence="9 10" key="1">
    <citation type="submission" date="2015-01" db="EMBL/GenBank/DDBJ databases">
        <title>Sequencing and annotation of Micromonospora carbonacea strain JXNU-1 genome.</title>
        <authorList>
            <person name="Long Z."/>
            <person name="Huang Y."/>
            <person name="Jiang Y."/>
        </authorList>
    </citation>
    <scope>NUCLEOTIDE SEQUENCE [LARGE SCALE GENOMIC DNA]</scope>
    <source>
        <strain evidence="9 10">JXNU-1</strain>
    </source>
</reference>
<keyword evidence="4 7" id="KW-0812">Transmembrane</keyword>
<keyword evidence="2 7" id="KW-0813">Transport</keyword>
<feature type="domain" description="ABC transmembrane type-1" evidence="8">
    <location>
        <begin position="87"/>
        <end position="278"/>
    </location>
</feature>
<dbReference type="Gene3D" id="1.10.3720.10">
    <property type="entry name" value="MetI-like"/>
    <property type="match status" value="1"/>
</dbReference>
<keyword evidence="10" id="KW-1185">Reference proteome</keyword>
<evidence type="ECO:0000256" key="3">
    <source>
        <dbReference type="ARBA" id="ARBA00022475"/>
    </source>
</evidence>
<dbReference type="InterPro" id="IPR000515">
    <property type="entry name" value="MetI-like"/>
</dbReference>
<dbReference type="EMBL" id="JXSX01000003">
    <property type="protein sequence ID" value="KIR61345.1"/>
    <property type="molecule type" value="Genomic_DNA"/>
</dbReference>
<keyword evidence="6 7" id="KW-0472">Membrane</keyword>
<evidence type="ECO:0000256" key="7">
    <source>
        <dbReference type="RuleBase" id="RU363032"/>
    </source>
</evidence>
<dbReference type="CDD" id="cd06261">
    <property type="entry name" value="TM_PBP2"/>
    <property type="match status" value="1"/>
</dbReference>
<comment type="caution">
    <text evidence="9">The sequence shown here is derived from an EMBL/GenBank/DDBJ whole genome shotgun (WGS) entry which is preliminary data.</text>
</comment>
<feature type="transmembrane region" description="Helical" evidence="7">
    <location>
        <begin position="155"/>
        <end position="178"/>
    </location>
</feature>
<dbReference type="InterPro" id="IPR050901">
    <property type="entry name" value="BP-dep_ABC_trans_perm"/>
</dbReference>